<organism evidence="1 2">
    <name type="scientific">Diabrotica balteata</name>
    <name type="common">Banded cucumber beetle</name>
    <dbReference type="NCBI Taxonomy" id="107213"/>
    <lineage>
        <taxon>Eukaryota</taxon>
        <taxon>Metazoa</taxon>
        <taxon>Ecdysozoa</taxon>
        <taxon>Arthropoda</taxon>
        <taxon>Hexapoda</taxon>
        <taxon>Insecta</taxon>
        <taxon>Pterygota</taxon>
        <taxon>Neoptera</taxon>
        <taxon>Endopterygota</taxon>
        <taxon>Coleoptera</taxon>
        <taxon>Polyphaga</taxon>
        <taxon>Cucujiformia</taxon>
        <taxon>Chrysomeloidea</taxon>
        <taxon>Chrysomelidae</taxon>
        <taxon>Galerucinae</taxon>
        <taxon>Diabroticina</taxon>
        <taxon>Diabroticites</taxon>
        <taxon>Diabrotica</taxon>
    </lineage>
</organism>
<dbReference type="OrthoDB" id="2438421at2759"/>
<gene>
    <name evidence="1" type="ORF">DIABBA_LOCUS82</name>
</gene>
<protein>
    <submittedName>
        <fullName evidence="1">Uncharacterized protein</fullName>
    </submittedName>
</protein>
<accession>A0A9P0DXQ7</accession>
<evidence type="ECO:0000313" key="1">
    <source>
        <dbReference type="EMBL" id="CAH1224449.1"/>
    </source>
</evidence>
<name>A0A9P0DXQ7_DIABA</name>
<comment type="caution">
    <text evidence="1">The sequence shown here is derived from an EMBL/GenBank/DDBJ whole genome shotgun (WGS) entry which is preliminary data.</text>
</comment>
<proteinExistence type="predicted"/>
<dbReference type="EMBL" id="CAKJVB030000004">
    <property type="protein sequence ID" value="CAH1224449.1"/>
    <property type="molecule type" value="Genomic_DNA"/>
</dbReference>
<keyword evidence="2" id="KW-1185">Reference proteome</keyword>
<dbReference type="Proteomes" id="UP001153709">
    <property type="component" value="Unassembled WGS sequence"/>
</dbReference>
<sequence>MDVQKLILNEINKRMGSIEQVSSLAISTILDPRFKKLHFEDHLACSNAIGKIKEMMKMDLLDENINVESGSENLEKVSEDFSLWSDHHNLVQRNLKSNENEEKITDELSIRLAI</sequence>
<dbReference type="AlphaFoldDB" id="A0A9P0DXQ7"/>
<evidence type="ECO:0000313" key="2">
    <source>
        <dbReference type="Proteomes" id="UP001153709"/>
    </source>
</evidence>
<reference evidence="1" key="1">
    <citation type="submission" date="2022-01" db="EMBL/GenBank/DDBJ databases">
        <authorList>
            <person name="King R."/>
        </authorList>
    </citation>
    <scope>NUCLEOTIDE SEQUENCE</scope>
</reference>